<dbReference type="Proteomes" id="UP000573603">
    <property type="component" value="Unassembled WGS sequence"/>
</dbReference>
<keyword evidence="1" id="KW-0175">Coiled coil</keyword>
<feature type="compositionally biased region" description="Polar residues" evidence="2">
    <location>
        <begin position="191"/>
        <end position="235"/>
    </location>
</feature>
<name>A0A8H4ZA88_9HYPO</name>
<feature type="compositionally biased region" description="Basic and acidic residues" evidence="2">
    <location>
        <begin position="21"/>
        <end position="30"/>
    </location>
</feature>
<feature type="compositionally biased region" description="Polar residues" evidence="2">
    <location>
        <begin position="386"/>
        <end position="402"/>
    </location>
</feature>
<gene>
    <name evidence="3" type="ORF">FANTH_8538</name>
</gene>
<sequence length="625" mass="69027">MTKRDSRTRSRGRAALGTKTSEADVKEQGRVLRSRTVVPRYQGKNRPRSFNEMGYSDATETDSEPVDEIIALGLPEDRMEEDTDEDETEERVEEPGQVQEGEAEEQEEEEEQEVEELEDENDFDWAAPKRQSSKKKAPPRGKRRSPAQEIVEIDDSDEETVADPDGDGFMPNGSPEPIQVDSKSSPDHEPSTPNSMSAVSSRPRRSIQQLSRLVSDTPRSSVRQSTDSAEYTSATLAVRSPPRSQQQTPSSQVPGLDFVTCQGPMGPPQQPTPTASPANTMQNSVKPRLQSHTAVALPPIPGTKSATQPQRSNSKPSAPTSASNSQSYATPRTQASSQPLVSPRTNATSLAPQQQPGNWSSAPKSSQQSTPHHLATSRGNKRLAESSPTASYRGNTPTNASRSGAKRQRSSDARPHHQSQVSRAINWDAVLPSGDEFKESLKNASDAIKPILHKFEDLLAEINDEQRKLFGEQSSLSKRKNDHANDQKKAQEALKDVEEVIANDNTRLRGLEQVHQRNPENAELGTSINKQKQTIRDHKEVYTVVKSRLDKSIAEIYKTDHEIALVTKRLGQLDDETADVLKEKEGVDKAAKRVTIMAKFMEPSWQATVDMLLQSVGPEVLEKAF</sequence>
<dbReference type="EMBL" id="JABEVY010000202">
    <property type="protein sequence ID" value="KAF5242739.1"/>
    <property type="molecule type" value="Genomic_DNA"/>
</dbReference>
<feature type="coiled-coil region" evidence="1">
    <location>
        <begin position="480"/>
        <end position="514"/>
    </location>
</feature>
<evidence type="ECO:0000313" key="3">
    <source>
        <dbReference type="EMBL" id="KAF5242739.1"/>
    </source>
</evidence>
<evidence type="ECO:0000256" key="1">
    <source>
        <dbReference type="SAM" id="Coils"/>
    </source>
</evidence>
<keyword evidence="4" id="KW-1185">Reference proteome</keyword>
<feature type="compositionally biased region" description="Acidic residues" evidence="2">
    <location>
        <begin position="101"/>
        <end position="123"/>
    </location>
</feature>
<comment type="caution">
    <text evidence="3">The sequence shown here is derived from an EMBL/GenBank/DDBJ whole genome shotgun (WGS) entry which is preliminary data.</text>
</comment>
<feature type="compositionally biased region" description="Polar residues" evidence="2">
    <location>
        <begin position="304"/>
        <end position="371"/>
    </location>
</feature>
<reference evidence="3 4" key="1">
    <citation type="journal article" date="2020" name="BMC Genomics">
        <title>Correction to: Identification and distribution of gene clusters required for synthesis of sphingolipid metabolism inhibitors in diverse species of the filamentous fungus Fusarium.</title>
        <authorList>
            <person name="Kim H.S."/>
            <person name="Lohmar J.M."/>
            <person name="Busman M."/>
            <person name="Brown D.W."/>
            <person name="Naumann T.A."/>
            <person name="Divon H.H."/>
            <person name="Lysoe E."/>
            <person name="Uhlig S."/>
            <person name="Proctor R.H."/>
        </authorList>
    </citation>
    <scope>NUCLEOTIDE SEQUENCE [LARGE SCALE GENOMIC DNA]</scope>
    <source>
        <strain evidence="3 4">NRRL 25214</strain>
    </source>
</reference>
<accession>A0A8H4ZA88</accession>
<organism evidence="3 4">
    <name type="scientific">Fusarium anthophilum</name>
    <dbReference type="NCBI Taxonomy" id="48485"/>
    <lineage>
        <taxon>Eukaryota</taxon>
        <taxon>Fungi</taxon>
        <taxon>Dikarya</taxon>
        <taxon>Ascomycota</taxon>
        <taxon>Pezizomycotina</taxon>
        <taxon>Sordariomycetes</taxon>
        <taxon>Hypocreomycetidae</taxon>
        <taxon>Hypocreales</taxon>
        <taxon>Nectriaceae</taxon>
        <taxon>Fusarium</taxon>
        <taxon>Fusarium fujikuroi species complex</taxon>
    </lineage>
</organism>
<feature type="region of interest" description="Disordered" evidence="2">
    <location>
        <begin position="1"/>
        <end position="427"/>
    </location>
</feature>
<feature type="compositionally biased region" description="Acidic residues" evidence="2">
    <location>
        <begin position="151"/>
        <end position="166"/>
    </location>
</feature>
<feature type="compositionally biased region" description="Low complexity" evidence="2">
    <location>
        <begin position="238"/>
        <end position="254"/>
    </location>
</feature>
<evidence type="ECO:0000313" key="4">
    <source>
        <dbReference type="Proteomes" id="UP000573603"/>
    </source>
</evidence>
<feature type="compositionally biased region" description="Acidic residues" evidence="2">
    <location>
        <begin position="78"/>
        <end position="92"/>
    </location>
</feature>
<feature type="compositionally biased region" description="Basic residues" evidence="2">
    <location>
        <begin position="131"/>
        <end position="145"/>
    </location>
</feature>
<protein>
    <submittedName>
        <fullName evidence="3">Uncharacterized protein</fullName>
    </submittedName>
</protein>
<proteinExistence type="predicted"/>
<dbReference type="AlphaFoldDB" id="A0A8H4ZA88"/>
<feature type="compositionally biased region" description="Polar residues" evidence="2">
    <location>
        <begin position="279"/>
        <end position="293"/>
    </location>
</feature>
<evidence type="ECO:0000256" key="2">
    <source>
        <dbReference type="SAM" id="MobiDB-lite"/>
    </source>
</evidence>